<organism evidence="2 3">
    <name type="scientific">Candidatus Afipia apatlaquensis</name>
    <dbReference type="NCBI Taxonomy" id="2712852"/>
    <lineage>
        <taxon>Bacteria</taxon>
        <taxon>Pseudomonadati</taxon>
        <taxon>Pseudomonadota</taxon>
        <taxon>Alphaproteobacteria</taxon>
        <taxon>Hyphomicrobiales</taxon>
        <taxon>Nitrobacteraceae</taxon>
        <taxon>Afipia</taxon>
    </lineage>
</organism>
<dbReference type="Proteomes" id="UP000480266">
    <property type="component" value="Unassembled WGS sequence"/>
</dbReference>
<accession>A0A7C9VL65</accession>
<protein>
    <submittedName>
        <fullName evidence="2">Thermonuclease family protein</fullName>
    </submittedName>
</protein>
<name>A0A7C9VL65_9BRAD</name>
<dbReference type="EMBL" id="JAAMRR010000675">
    <property type="protein sequence ID" value="NGX96072.1"/>
    <property type="molecule type" value="Genomic_DNA"/>
</dbReference>
<evidence type="ECO:0000313" key="2">
    <source>
        <dbReference type="EMBL" id="NGX96072.1"/>
    </source>
</evidence>
<reference evidence="2" key="1">
    <citation type="submission" date="2020-02" db="EMBL/GenBank/DDBJ databases">
        <title>Draft genome sequence of Candidatus Afipia apatlaquensis IBT-C3, a potential strain for decolorization of textile dyes.</title>
        <authorList>
            <person name="Sanchez-Reyes A."/>
            <person name="Breton-Deval L."/>
            <person name="Mangelson H."/>
            <person name="Sanchez-Flores A."/>
        </authorList>
    </citation>
    <scope>NUCLEOTIDE SEQUENCE [LARGE SCALE GENOMIC DNA]</scope>
    <source>
        <strain evidence="2">IBT-C3</strain>
    </source>
</reference>
<keyword evidence="3" id="KW-1185">Reference proteome</keyword>
<feature type="signal peptide" evidence="1">
    <location>
        <begin position="1"/>
        <end position="22"/>
    </location>
</feature>
<gene>
    <name evidence="2" type="ORF">G4V63_12865</name>
</gene>
<dbReference type="InterPro" id="IPR035437">
    <property type="entry name" value="SNase_OB-fold_sf"/>
</dbReference>
<keyword evidence="1" id="KW-0732">Signal</keyword>
<proteinExistence type="predicted"/>
<feature type="chain" id="PRO_5028837151" evidence="1">
    <location>
        <begin position="23"/>
        <end position="196"/>
    </location>
</feature>
<evidence type="ECO:0000256" key="1">
    <source>
        <dbReference type="SAM" id="SignalP"/>
    </source>
</evidence>
<sequence length="196" mass="20727">MARARLITFALLSALAATPVLAQVTSSGWFPVPPDAAFDTGDSWSNAGTTYRLYGVQSCLRGTSFTNAHGIKRDCGEASLAMLVALIRDLRPQCYEAAELPQTRTAFVFCVAVRTEGAGKGSRIDLGTALIATGFAFAALKPDGSPVHAPYLEAQHVAQKSRTGLWAFPDLPDPNTIILRAIRQASPSAAATPPPQ</sequence>
<dbReference type="SUPFAM" id="SSF50199">
    <property type="entry name" value="Staphylococcal nuclease"/>
    <property type="match status" value="1"/>
</dbReference>
<comment type="caution">
    <text evidence="2">The sequence shown here is derived from an EMBL/GenBank/DDBJ whole genome shotgun (WGS) entry which is preliminary data.</text>
</comment>
<evidence type="ECO:0000313" key="3">
    <source>
        <dbReference type="Proteomes" id="UP000480266"/>
    </source>
</evidence>
<dbReference type="AlphaFoldDB" id="A0A7C9VL65"/>